<dbReference type="AlphaFoldDB" id="A0A1F7GYZ3"/>
<dbReference type="InterPro" id="IPR036165">
    <property type="entry name" value="YefM-like_sf"/>
</dbReference>
<dbReference type="Proteomes" id="UP000177913">
    <property type="component" value="Unassembled WGS sequence"/>
</dbReference>
<dbReference type="PANTHER" id="PTHR33713">
    <property type="entry name" value="ANTITOXIN YAFN-RELATED"/>
    <property type="match status" value="1"/>
</dbReference>
<dbReference type="Gene3D" id="3.40.1620.10">
    <property type="entry name" value="YefM-like domain"/>
    <property type="match status" value="1"/>
</dbReference>
<dbReference type="NCBIfam" id="TIGR01552">
    <property type="entry name" value="phd_fam"/>
    <property type="match status" value="1"/>
</dbReference>
<evidence type="ECO:0000256" key="2">
    <source>
        <dbReference type="RuleBase" id="RU362080"/>
    </source>
</evidence>
<proteinExistence type="inferred from homology"/>
<dbReference type="EMBL" id="MFZO01000039">
    <property type="protein sequence ID" value="OGK24108.1"/>
    <property type="molecule type" value="Genomic_DNA"/>
</dbReference>
<dbReference type="InterPro" id="IPR006442">
    <property type="entry name" value="Antitoxin_Phd/YefM"/>
</dbReference>
<evidence type="ECO:0000256" key="1">
    <source>
        <dbReference type="ARBA" id="ARBA00009981"/>
    </source>
</evidence>
<reference evidence="3 4" key="1">
    <citation type="journal article" date="2016" name="Nat. Commun.">
        <title>Thousands of microbial genomes shed light on interconnected biogeochemical processes in an aquifer system.</title>
        <authorList>
            <person name="Anantharaman K."/>
            <person name="Brown C.T."/>
            <person name="Hug L.A."/>
            <person name="Sharon I."/>
            <person name="Castelle C.J."/>
            <person name="Probst A.J."/>
            <person name="Thomas B.C."/>
            <person name="Singh A."/>
            <person name="Wilkins M.J."/>
            <person name="Karaoz U."/>
            <person name="Brodie E.L."/>
            <person name="Williams K.H."/>
            <person name="Hubbard S.S."/>
            <person name="Banfield J.F."/>
        </authorList>
    </citation>
    <scope>NUCLEOTIDE SEQUENCE [LARGE SCALE GENOMIC DNA]</scope>
</reference>
<dbReference type="PANTHER" id="PTHR33713:SF10">
    <property type="entry name" value="ANTITOXIN YAFN"/>
    <property type="match status" value="1"/>
</dbReference>
<comment type="similarity">
    <text evidence="1 2">Belongs to the phD/YefM antitoxin family.</text>
</comment>
<sequence length="88" mass="10005">MNNTQTISVSQLRQNATQAINEAVVNQKPTIILQRSQPKAVLVDIEYFQALEEAVFDLTDAKEAEKAKKEKRSPLDSYLKKRWGKTTV</sequence>
<evidence type="ECO:0000313" key="4">
    <source>
        <dbReference type="Proteomes" id="UP000177913"/>
    </source>
</evidence>
<accession>A0A1F7GYZ3</accession>
<evidence type="ECO:0000313" key="3">
    <source>
        <dbReference type="EMBL" id="OGK24108.1"/>
    </source>
</evidence>
<dbReference type="InterPro" id="IPR051405">
    <property type="entry name" value="phD/YefM_antitoxin"/>
</dbReference>
<organism evidence="3 4">
    <name type="scientific">Candidatus Roizmanbacteria bacterium RIFCSPHIGHO2_02_FULL_38_11</name>
    <dbReference type="NCBI Taxonomy" id="1802039"/>
    <lineage>
        <taxon>Bacteria</taxon>
        <taxon>Candidatus Roizmaniibacteriota</taxon>
    </lineage>
</organism>
<dbReference type="SUPFAM" id="SSF143120">
    <property type="entry name" value="YefM-like"/>
    <property type="match status" value="1"/>
</dbReference>
<name>A0A1F7GYZ3_9BACT</name>
<protein>
    <recommendedName>
        <fullName evidence="2">Antitoxin</fullName>
    </recommendedName>
</protein>
<dbReference type="Pfam" id="PF02604">
    <property type="entry name" value="PhdYeFM_antitox"/>
    <property type="match status" value="1"/>
</dbReference>
<gene>
    <name evidence="3" type="ORF">A3C25_05355</name>
</gene>
<comment type="function">
    <text evidence="2">Antitoxin component of a type II toxin-antitoxin (TA) system.</text>
</comment>
<comment type="caution">
    <text evidence="3">The sequence shown here is derived from an EMBL/GenBank/DDBJ whole genome shotgun (WGS) entry which is preliminary data.</text>
</comment>